<dbReference type="GO" id="GO:0046872">
    <property type="term" value="F:metal ion binding"/>
    <property type="evidence" value="ECO:0007669"/>
    <property type="project" value="UniProtKB-KW"/>
</dbReference>
<evidence type="ECO:0000313" key="7">
    <source>
        <dbReference type="Proteomes" id="UP001432027"/>
    </source>
</evidence>
<feature type="region of interest" description="Disordered" evidence="4">
    <location>
        <begin position="99"/>
        <end position="243"/>
    </location>
</feature>
<evidence type="ECO:0000256" key="1">
    <source>
        <dbReference type="ARBA" id="ARBA00022723"/>
    </source>
</evidence>
<evidence type="ECO:0000256" key="3">
    <source>
        <dbReference type="RuleBase" id="RU363067"/>
    </source>
</evidence>
<feature type="non-terminal residue" evidence="6">
    <location>
        <position position="1"/>
    </location>
</feature>
<dbReference type="InterPro" id="IPR003607">
    <property type="entry name" value="HD/PDEase_dom"/>
</dbReference>
<dbReference type="PROSITE" id="PS51845">
    <property type="entry name" value="PDEASE_I_2"/>
    <property type="match status" value="1"/>
</dbReference>
<keyword evidence="1 3" id="KW-0479">Metal-binding</keyword>
<sequence length="644" mass="71239">FSMSGQRVNKSLSSSNIAEARGIIADMLAERDIPSQVANGLRAVSSLLQPHTTHSWTSHDFDLPAVVENPLGGDSIQVQNNTKKADYFVFTTVTSATGLPAWEPGPSKARSNSSYWKPEDTTGSSGAVSSSAASVTVPSPVPNHKDESQHAQPCEPVTREVVEHHTKRREDREDSLQPKIAPSPCCSSSAPVAAPSRVARSPEPSAAAAHKDQKTENSEVSSTSSSRAMVNGEHHHIRDTPPLSKYSFDPEAVVLLRDGCEMRLKELDNDKYLARISDWSLPIFDMSARNPQHVLSRMSYGIFKSMDLFRTFKIDMTKFFNFFHALEKGYHEIPYHNRIHAADVLHAVYYLIVHPVQPFHFLDADDDSSDGGVSSVQGKAPTVQSTLPASILQKVRSGMSGGGVAASAAGAAVVCSRDCKKDSKNNLLNEEVAKAPLHTSMTTLELLALFTAAAMHDYDHPGRTNAFLVATVDKKAILYNDRSVLENHHAAESWKLLQQPKNNFIENLDAAETRRFRYLVLEYILATDLKQHFEIIMNFTDKMSELRLTNETDRVMVSRMLIKLADVNSPAKPFGLHRQWTERICSEFYLQGDDEKALGMKVTPYMDRNDPEVAKLQHSFISHLVAPLIDTMNTASLLPILPGL</sequence>
<keyword evidence="2 3" id="KW-0378">Hydrolase</keyword>
<dbReference type="InterPro" id="IPR036971">
    <property type="entry name" value="PDEase_catalytic_dom_sf"/>
</dbReference>
<comment type="similarity">
    <text evidence="3">Belongs to the cyclic nucleotide phosphodiesterase family.</text>
</comment>
<dbReference type="GO" id="GO:0004114">
    <property type="term" value="F:3',5'-cyclic-nucleotide phosphodiesterase activity"/>
    <property type="evidence" value="ECO:0007669"/>
    <property type="project" value="InterPro"/>
</dbReference>
<dbReference type="CDD" id="cd00077">
    <property type="entry name" value="HDc"/>
    <property type="match status" value="1"/>
</dbReference>
<dbReference type="Gene3D" id="1.10.1300.10">
    <property type="entry name" value="3'5'-cyclic nucleotide phosphodiesterase, catalytic domain"/>
    <property type="match status" value="1"/>
</dbReference>
<dbReference type="EMBL" id="BTSX01000002">
    <property type="protein sequence ID" value="GMS86164.1"/>
    <property type="molecule type" value="Genomic_DNA"/>
</dbReference>
<evidence type="ECO:0000259" key="5">
    <source>
        <dbReference type="PROSITE" id="PS51845"/>
    </source>
</evidence>
<proteinExistence type="inferred from homology"/>
<comment type="cofactor">
    <cofactor evidence="3">
        <name>a divalent metal cation</name>
        <dbReference type="ChEBI" id="CHEBI:60240"/>
    </cofactor>
    <text evidence="3">Binds 2 divalent metal cations per subunit. Site 1 may preferentially bind zinc ions, while site 2 has a preference for magnesium and/or manganese ions.</text>
</comment>
<name>A0AAV5STH0_9BILA</name>
<gene>
    <name evidence="6" type="ORF">PENTCL1PPCAC_8339</name>
</gene>
<feature type="compositionally biased region" description="Low complexity" evidence="4">
    <location>
        <begin position="121"/>
        <end position="138"/>
    </location>
</feature>
<dbReference type="SUPFAM" id="SSF109604">
    <property type="entry name" value="HD-domain/PDEase-like"/>
    <property type="match status" value="1"/>
</dbReference>
<comment type="caution">
    <text evidence="6">The sequence shown here is derived from an EMBL/GenBank/DDBJ whole genome shotgun (WGS) entry which is preliminary data.</text>
</comment>
<evidence type="ECO:0000256" key="4">
    <source>
        <dbReference type="SAM" id="MobiDB-lite"/>
    </source>
</evidence>
<feature type="non-terminal residue" evidence="6">
    <location>
        <position position="644"/>
    </location>
</feature>
<dbReference type="GO" id="GO:0007165">
    <property type="term" value="P:signal transduction"/>
    <property type="evidence" value="ECO:0007669"/>
    <property type="project" value="InterPro"/>
</dbReference>
<dbReference type="AlphaFoldDB" id="A0AAV5STH0"/>
<feature type="domain" description="PDEase" evidence="5">
    <location>
        <begin position="261"/>
        <end position="644"/>
    </location>
</feature>
<organism evidence="6 7">
    <name type="scientific">Pristionchus entomophagus</name>
    <dbReference type="NCBI Taxonomy" id="358040"/>
    <lineage>
        <taxon>Eukaryota</taxon>
        <taxon>Metazoa</taxon>
        <taxon>Ecdysozoa</taxon>
        <taxon>Nematoda</taxon>
        <taxon>Chromadorea</taxon>
        <taxon>Rhabditida</taxon>
        <taxon>Rhabditina</taxon>
        <taxon>Diplogasteromorpha</taxon>
        <taxon>Diplogasteroidea</taxon>
        <taxon>Neodiplogasteridae</taxon>
        <taxon>Pristionchus</taxon>
    </lineage>
</organism>
<dbReference type="PROSITE" id="PS00126">
    <property type="entry name" value="PDEASE_I_1"/>
    <property type="match status" value="1"/>
</dbReference>
<accession>A0AAV5STH0</accession>
<reference evidence="6" key="1">
    <citation type="submission" date="2023-10" db="EMBL/GenBank/DDBJ databases">
        <title>Genome assembly of Pristionchus species.</title>
        <authorList>
            <person name="Yoshida K."/>
            <person name="Sommer R.J."/>
        </authorList>
    </citation>
    <scope>NUCLEOTIDE SEQUENCE</scope>
    <source>
        <strain evidence="6">RS0144</strain>
    </source>
</reference>
<dbReference type="Pfam" id="PF00233">
    <property type="entry name" value="PDEase_I"/>
    <property type="match status" value="1"/>
</dbReference>
<dbReference type="InterPro" id="IPR002073">
    <property type="entry name" value="PDEase_catalytic_dom"/>
</dbReference>
<evidence type="ECO:0000313" key="6">
    <source>
        <dbReference type="EMBL" id="GMS86164.1"/>
    </source>
</evidence>
<protein>
    <recommendedName>
        <fullName evidence="3">Phosphodiesterase</fullName>
        <ecNumber evidence="3">3.1.4.-</ecNumber>
    </recommendedName>
</protein>
<keyword evidence="7" id="KW-1185">Reference proteome</keyword>
<feature type="compositionally biased region" description="Low complexity" evidence="4">
    <location>
        <begin position="182"/>
        <end position="202"/>
    </location>
</feature>
<evidence type="ECO:0000256" key="2">
    <source>
        <dbReference type="ARBA" id="ARBA00022801"/>
    </source>
</evidence>
<dbReference type="InterPro" id="IPR023174">
    <property type="entry name" value="PDEase_CS"/>
</dbReference>
<dbReference type="EC" id="3.1.4.-" evidence="3"/>
<dbReference type="PANTHER" id="PTHR11347">
    <property type="entry name" value="CYCLIC NUCLEOTIDE PHOSPHODIESTERASE"/>
    <property type="match status" value="1"/>
</dbReference>
<feature type="compositionally biased region" description="Basic and acidic residues" evidence="4">
    <location>
        <begin position="157"/>
        <end position="176"/>
    </location>
</feature>
<dbReference type="Proteomes" id="UP001432027">
    <property type="component" value="Unassembled WGS sequence"/>
</dbReference>